<evidence type="ECO:0000256" key="1">
    <source>
        <dbReference type="ARBA" id="ARBA00004429"/>
    </source>
</evidence>
<keyword evidence="3" id="KW-0997">Cell inner membrane</keyword>
<evidence type="ECO:0000256" key="6">
    <source>
        <dbReference type="ARBA" id="ARBA00023136"/>
    </source>
</evidence>
<dbReference type="PIRSF" id="PIRSF006066">
    <property type="entry name" value="HI0050"/>
    <property type="match status" value="1"/>
</dbReference>
<feature type="transmembrane region" description="Helical" evidence="7">
    <location>
        <begin position="332"/>
        <end position="349"/>
    </location>
</feature>
<gene>
    <name evidence="9" type="ORF">KL86DPRO_10954</name>
</gene>
<feature type="transmembrane region" description="Helical" evidence="7">
    <location>
        <begin position="170"/>
        <end position="192"/>
    </location>
</feature>
<keyword evidence="5 7" id="KW-1133">Transmembrane helix</keyword>
<feature type="transmembrane region" description="Helical" evidence="7">
    <location>
        <begin position="134"/>
        <end position="158"/>
    </location>
</feature>
<keyword evidence="4 7" id="KW-0812">Transmembrane</keyword>
<evidence type="ECO:0000256" key="7">
    <source>
        <dbReference type="SAM" id="Phobius"/>
    </source>
</evidence>
<dbReference type="NCBIfam" id="TIGR00786">
    <property type="entry name" value="dctM"/>
    <property type="match status" value="1"/>
</dbReference>
<feature type="transmembrane region" description="Helical" evidence="7">
    <location>
        <begin position="310"/>
        <end position="327"/>
    </location>
</feature>
<evidence type="ECO:0000256" key="2">
    <source>
        <dbReference type="ARBA" id="ARBA00022475"/>
    </source>
</evidence>
<dbReference type="PANTHER" id="PTHR33362:SF5">
    <property type="entry name" value="C4-DICARBOXYLATE TRAP TRANSPORTER LARGE PERMEASE PROTEIN DCTM"/>
    <property type="match status" value="1"/>
</dbReference>
<feature type="domain" description="TRAP C4-dicarboxylate transport system permease DctM subunit" evidence="8">
    <location>
        <begin position="6"/>
        <end position="413"/>
    </location>
</feature>
<comment type="subcellular location">
    <subcellularLocation>
        <location evidence="1">Cell inner membrane</location>
        <topology evidence="1">Multi-pass membrane protein</topology>
    </subcellularLocation>
</comment>
<sequence>MAGYIFIVFIIALVLNLPIAISLGIAAAAFTLFFSTLPIDLIIQAYISGVDSFPLLAVPFFILAGDIMVEGGISSRLVRFSMSLMKNTYGALGLVTVLTAAIFAAISGSGPATVACVGGIMIPAMVRNGYDRSFSCALVASAGTLGPVIPPSICFIIYGIVAQQSITDLFIAGIIPGLLMAGALMLVVRFVAKRHKYGASTETISVRVAFHEAKWSLLVPGIILGGIYGGIFTPTEAAVVACMYAIIIGIFVYKEISFKDLYPIFARTALVNGTVLILVATATAFGRILAMEQVPGYLAEQLMALSNNKYVILMLINVFLFFVGMVMETLAAVIILAPLCLSIVLPLGVNPIHFGVIMTVNLVIGMCTPPVGVNLFVAARIGGVPIEVMFKWLGVMLGSLIVVLMLVTYVPQLSLALPNLMHMVR</sequence>
<reference evidence="9" key="1">
    <citation type="submission" date="2016-04" db="EMBL/GenBank/DDBJ databases">
        <authorList>
            <person name="Evans L.H."/>
            <person name="Alamgir A."/>
            <person name="Owens N."/>
            <person name="Weber N.D."/>
            <person name="Virtaneva K."/>
            <person name="Barbian K."/>
            <person name="Babar A."/>
            <person name="Rosenke K."/>
        </authorList>
    </citation>
    <scope>NUCLEOTIDE SEQUENCE</scope>
    <source>
        <strain evidence="9">86</strain>
    </source>
</reference>
<feature type="transmembrane region" description="Helical" evidence="7">
    <location>
        <begin position="355"/>
        <end position="377"/>
    </location>
</feature>
<feature type="transmembrane region" description="Helical" evidence="7">
    <location>
        <begin position="89"/>
        <end position="122"/>
    </location>
</feature>
<feature type="transmembrane region" description="Helical" evidence="7">
    <location>
        <begin position="389"/>
        <end position="410"/>
    </location>
</feature>
<accession>A0A212J8Z8</accession>
<dbReference type="GO" id="GO:0005886">
    <property type="term" value="C:plasma membrane"/>
    <property type="evidence" value="ECO:0007669"/>
    <property type="project" value="UniProtKB-SubCell"/>
</dbReference>
<dbReference type="InterPro" id="IPR004681">
    <property type="entry name" value="TRAP_DctM"/>
</dbReference>
<feature type="transmembrane region" description="Helical" evidence="7">
    <location>
        <begin position="46"/>
        <end position="69"/>
    </location>
</feature>
<dbReference type="AlphaFoldDB" id="A0A212J8Z8"/>
<evidence type="ECO:0000256" key="4">
    <source>
        <dbReference type="ARBA" id="ARBA00022692"/>
    </source>
</evidence>
<keyword evidence="2" id="KW-1003">Cell membrane</keyword>
<feature type="transmembrane region" description="Helical" evidence="7">
    <location>
        <begin position="6"/>
        <end position="34"/>
    </location>
</feature>
<evidence type="ECO:0000256" key="3">
    <source>
        <dbReference type="ARBA" id="ARBA00022519"/>
    </source>
</evidence>
<feature type="transmembrane region" description="Helical" evidence="7">
    <location>
        <begin position="237"/>
        <end position="253"/>
    </location>
</feature>
<name>A0A212J8Z8_9DELT</name>
<evidence type="ECO:0000256" key="5">
    <source>
        <dbReference type="ARBA" id="ARBA00022989"/>
    </source>
</evidence>
<protein>
    <recommendedName>
        <fullName evidence="8">TRAP C4-dicarboxylate transport system permease DctM subunit domain-containing protein</fullName>
    </recommendedName>
</protein>
<dbReference type="InterPro" id="IPR010656">
    <property type="entry name" value="DctM"/>
</dbReference>
<evidence type="ECO:0000313" key="9">
    <source>
        <dbReference type="EMBL" id="SBV95918.1"/>
    </source>
</evidence>
<dbReference type="Pfam" id="PF06808">
    <property type="entry name" value="DctM"/>
    <property type="match status" value="1"/>
</dbReference>
<feature type="transmembrane region" description="Helical" evidence="7">
    <location>
        <begin position="213"/>
        <end position="231"/>
    </location>
</feature>
<dbReference type="GO" id="GO:0022857">
    <property type="term" value="F:transmembrane transporter activity"/>
    <property type="evidence" value="ECO:0007669"/>
    <property type="project" value="TreeGrafter"/>
</dbReference>
<evidence type="ECO:0000259" key="8">
    <source>
        <dbReference type="Pfam" id="PF06808"/>
    </source>
</evidence>
<proteinExistence type="predicted"/>
<keyword evidence="6 7" id="KW-0472">Membrane</keyword>
<dbReference type="PANTHER" id="PTHR33362">
    <property type="entry name" value="SIALIC ACID TRAP TRANSPORTER PERMEASE PROTEIN SIAT-RELATED"/>
    <property type="match status" value="1"/>
</dbReference>
<dbReference type="EMBL" id="FLUQ01000001">
    <property type="protein sequence ID" value="SBV95918.1"/>
    <property type="molecule type" value="Genomic_DNA"/>
</dbReference>
<feature type="transmembrane region" description="Helical" evidence="7">
    <location>
        <begin position="265"/>
        <end position="290"/>
    </location>
</feature>
<organism evidence="9">
    <name type="scientific">uncultured delta proteobacterium</name>
    <dbReference type="NCBI Taxonomy" id="34034"/>
    <lineage>
        <taxon>Bacteria</taxon>
        <taxon>Deltaproteobacteria</taxon>
        <taxon>environmental samples</taxon>
    </lineage>
</organism>